<keyword evidence="5" id="KW-0677">Repeat</keyword>
<feature type="domain" description="Suppressor of forked" evidence="9">
    <location>
        <begin position="258"/>
        <end position="869"/>
    </location>
</feature>
<dbReference type="Proteomes" id="UP000324767">
    <property type="component" value="Unassembled WGS sequence"/>
</dbReference>
<feature type="compositionally biased region" description="Acidic residues" evidence="8">
    <location>
        <begin position="658"/>
        <end position="672"/>
    </location>
</feature>
<reference evidence="10 11" key="1">
    <citation type="submission" date="2019-09" db="EMBL/GenBank/DDBJ databases">
        <title>The hologenome of the rock-dwelling lichen Lasallia pustulata.</title>
        <authorList>
            <person name="Greshake Tzovaras B."/>
            <person name="Segers F."/>
            <person name="Bicker A."/>
            <person name="Dal Grande F."/>
            <person name="Otte J."/>
            <person name="Hankeln T."/>
            <person name="Schmitt I."/>
            <person name="Ebersberger I."/>
        </authorList>
    </citation>
    <scope>NUCLEOTIDE SEQUENCE [LARGE SCALE GENOMIC DNA]</scope>
    <source>
        <strain evidence="10">A1-1</strain>
    </source>
</reference>
<dbReference type="EMBL" id="VXIT01000012">
    <property type="protein sequence ID" value="KAA6408765.1"/>
    <property type="molecule type" value="Genomic_DNA"/>
</dbReference>
<feature type="region of interest" description="Disordered" evidence="8">
    <location>
        <begin position="1"/>
        <end position="119"/>
    </location>
</feature>
<dbReference type="Gene3D" id="1.25.40.10">
    <property type="entry name" value="Tetratricopeptide repeat domain"/>
    <property type="match status" value="1"/>
</dbReference>
<dbReference type="AlphaFoldDB" id="A0A5M8PHG1"/>
<comment type="caution">
    <text evidence="10">The sequence shown here is derived from an EMBL/GenBank/DDBJ whole genome shotgun (WGS) entry which is preliminary data.</text>
</comment>
<dbReference type="InterPro" id="IPR008847">
    <property type="entry name" value="Suf"/>
</dbReference>
<keyword evidence="4 7" id="KW-0507">mRNA processing</keyword>
<dbReference type="SMART" id="SM00386">
    <property type="entry name" value="HAT"/>
    <property type="match status" value="7"/>
</dbReference>
<feature type="compositionally biased region" description="Polar residues" evidence="8">
    <location>
        <begin position="890"/>
        <end position="899"/>
    </location>
</feature>
<feature type="region of interest" description="Disordered" evidence="8">
    <location>
        <begin position="644"/>
        <end position="675"/>
    </location>
</feature>
<evidence type="ECO:0000256" key="5">
    <source>
        <dbReference type="ARBA" id="ARBA00022737"/>
    </source>
</evidence>
<protein>
    <recommendedName>
        <fullName evidence="7">mRNA 3'-end-processing protein RNA14</fullName>
    </recommendedName>
</protein>
<dbReference type="GO" id="GO:0005737">
    <property type="term" value="C:cytoplasm"/>
    <property type="evidence" value="ECO:0007669"/>
    <property type="project" value="UniProtKB-SubCell"/>
</dbReference>
<evidence type="ECO:0000259" key="9">
    <source>
        <dbReference type="Pfam" id="PF05843"/>
    </source>
</evidence>
<dbReference type="GO" id="GO:0005634">
    <property type="term" value="C:nucleus"/>
    <property type="evidence" value="ECO:0007669"/>
    <property type="project" value="UniProtKB-SubCell"/>
</dbReference>
<evidence type="ECO:0000256" key="6">
    <source>
        <dbReference type="ARBA" id="ARBA00023242"/>
    </source>
</evidence>
<dbReference type="InterPro" id="IPR011990">
    <property type="entry name" value="TPR-like_helical_dom_sf"/>
</dbReference>
<gene>
    <name evidence="10" type="ORF">FRX48_07108</name>
</gene>
<dbReference type="Pfam" id="PF05843">
    <property type="entry name" value="Suf"/>
    <property type="match status" value="1"/>
</dbReference>
<dbReference type="FunFam" id="1.25.40.1040:FF:000006">
    <property type="entry name" value="CFIA complex component Rna14, putative"/>
    <property type="match status" value="1"/>
</dbReference>
<evidence type="ECO:0000256" key="3">
    <source>
        <dbReference type="ARBA" id="ARBA00022490"/>
    </source>
</evidence>
<dbReference type="Gene3D" id="1.25.40.1040">
    <property type="match status" value="1"/>
</dbReference>
<dbReference type="InterPro" id="IPR045243">
    <property type="entry name" value="Rna14-like"/>
</dbReference>
<sequence length="1052" mass="117542">MAELDGEAAFLSSMQDTNDGEGTYEPTGADNEQQADSSAEEEYDPSQALQDVSPHSPLPTSSTDALVNEAEQSTLASANNPITSMSMPATAGPRQSTPSVRTTMNVSRSASRTSVQSTNQAISKIHQTNGGSVRVVAEAGELATKPSANGVVQVDGDNMGSVQHSVSHTPISQLSTDVSIPNAAQDKGASGLLQNGGADTVPNSATVLPETGAAAQENNNNQPSQTLPASQVDVPQASTTEAIATPISAAPRARLPHDRIGILEDRIRDDPRGDMDAWLSLINEHKRRSKLDDARQVYERFFTVFPSAAEQWIAYAKMENDAQNRLLMEHIFNKTLLHIPNVHLWALYLGHVLRHNNLTTDTSGAARQIISQAYDLALQHIGIDKDSGNIWQDYVHFIRSGPGMIGGSNWQDQQKMDLLRKTYQRAICIPTQAVHMLWKEYDGFEMGLNKMTGRKFLQDQSPAYMSARSSYTELQNITRELRRTTLPVLPPALGFDGDVEYMKQLDIWKRWIQWEKDDPLVLKQDDVAAYRDRVVFVYKQALMAMRFWPEMWFDAAEFCYQNNLETEGNEFLTQGITANPESCLLAFKRADRLELTTSNEEGDESAIRRGAAVREPYERVLDALYDLIAKVKTREAQDLARIAAQTANNSDSQPEESRMDDEEGDNNEDEINSMEKRKKAQIEAVKNVNAVQIRLLSKTVSYAWIALMRALRRIQGKGKVNSPIGGSRQVFTDARRRGRITSDVYVANALIEFHCYDPEATKKIFERGLKLFPEDESFALEYIKHLIAINDLTNARVVFETAVNKLAQKPETVARAKPIYAFFHDFESRYGELSQITKLEKRMRDLFPEDPMLTLFSRRFLQQGFDPTAIRPIISPATQARPRAIPSIETPPSAQNTPPSRFAPPTNSPKRPMPFEEPDPEATRPRKLARGESPLKGAAGRRLDQQKRNRQPNDLSQYDGLAQSQLPPPPLLPRDVLFLLSIIPKAETYHATRFKPEEMVRLIRETGIPSTAAQLRPPPGGVGVPPIHQMSQMSQIPQIPQGHYNGQHFFNR</sequence>
<dbReference type="PANTHER" id="PTHR19980">
    <property type="entry name" value="RNA CLEAVAGE STIMULATION FACTOR"/>
    <property type="match status" value="1"/>
</dbReference>
<comment type="subcellular location">
    <subcellularLocation>
        <location evidence="2 7">Cytoplasm</location>
    </subcellularLocation>
    <subcellularLocation>
        <location evidence="7">Nucleus</location>
    </subcellularLocation>
    <text evidence="7">Nucleus and/or cytoplasm.</text>
</comment>
<feature type="compositionally biased region" description="Polar residues" evidence="8">
    <location>
        <begin position="58"/>
        <end position="119"/>
    </location>
</feature>
<feature type="region of interest" description="Disordered" evidence="8">
    <location>
        <begin position="873"/>
        <end position="969"/>
    </location>
</feature>
<name>A0A5M8PHG1_9LECA</name>
<comment type="function">
    <text evidence="1 7">Component of the cleavage factor IA (CFIA) complex, which is involved in the endonucleolytic cleavage during polyadenylation-dependent pre-mRNA 3'-end formation.</text>
</comment>
<evidence type="ECO:0000256" key="4">
    <source>
        <dbReference type="ARBA" id="ARBA00022664"/>
    </source>
</evidence>
<keyword evidence="3 7" id="KW-0963">Cytoplasm</keyword>
<organism evidence="10 11">
    <name type="scientific">Lasallia pustulata</name>
    <dbReference type="NCBI Taxonomy" id="136370"/>
    <lineage>
        <taxon>Eukaryota</taxon>
        <taxon>Fungi</taxon>
        <taxon>Dikarya</taxon>
        <taxon>Ascomycota</taxon>
        <taxon>Pezizomycotina</taxon>
        <taxon>Lecanoromycetes</taxon>
        <taxon>OSLEUM clade</taxon>
        <taxon>Umbilicariomycetidae</taxon>
        <taxon>Umbilicariales</taxon>
        <taxon>Umbilicariaceae</taxon>
        <taxon>Lasallia</taxon>
    </lineage>
</organism>
<dbReference type="PANTHER" id="PTHR19980:SF0">
    <property type="entry name" value="CLEAVAGE STIMULATION FACTOR SUBUNIT 3"/>
    <property type="match status" value="1"/>
</dbReference>
<dbReference type="InterPro" id="IPR003107">
    <property type="entry name" value="HAT"/>
</dbReference>
<evidence type="ECO:0000313" key="10">
    <source>
        <dbReference type="EMBL" id="KAA6408765.1"/>
    </source>
</evidence>
<dbReference type="GO" id="GO:0003729">
    <property type="term" value="F:mRNA binding"/>
    <property type="evidence" value="ECO:0007669"/>
    <property type="project" value="TreeGrafter"/>
</dbReference>
<dbReference type="GO" id="GO:0180010">
    <property type="term" value="P:co-transcriptional mRNA 3'-end processing, cleavage and polyadenylation pathway"/>
    <property type="evidence" value="ECO:0007669"/>
    <property type="project" value="UniProtKB-UniRule"/>
</dbReference>
<evidence type="ECO:0000256" key="8">
    <source>
        <dbReference type="SAM" id="MobiDB-lite"/>
    </source>
</evidence>
<keyword evidence="6 7" id="KW-0539">Nucleus</keyword>
<proteinExistence type="predicted"/>
<evidence type="ECO:0000256" key="7">
    <source>
        <dbReference type="RuleBase" id="RU369035"/>
    </source>
</evidence>
<evidence type="ECO:0000256" key="2">
    <source>
        <dbReference type="ARBA" id="ARBA00004496"/>
    </source>
</evidence>
<evidence type="ECO:0000313" key="11">
    <source>
        <dbReference type="Proteomes" id="UP000324767"/>
    </source>
</evidence>
<evidence type="ECO:0000256" key="1">
    <source>
        <dbReference type="ARBA" id="ARBA00002863"/>
    </source>
</evidence>
<accession>A0A5M8PHG1</accession>
<dbReference type="OrthoDB" id="26282at2759"/>
<dbReference type="SUPFAM" id="SSF48452">
    <property type="entry name" value="TPR-like"/>
    <property type="match status" value="2"/>
</dbReference>